<evidence type="ECO:0000313" key="6">
    <source>
        <dbReference type="EMBL" id="MDO6966485.1"/>
    </source>
</evidence>
<dbReference type="Gene3D" id="2.60.120.10">
    <property type="entry name" value="Jelly Rolls"/>
    <property type="match status" value="1"/>
</dbReference>
<dbReference type="Pfam" id="PF00027">
    <property type="entry name" value="cNMP_binding"/>
    <property type="match status" value="1"/>
</dbReference>
<dbReference type="PROSITE" id="PS51063">
    <property type="entry name" value="HTH_CRP_2"/>
    <property type="match status" value="1"/>
</dbReference>
<evidence type="ECO:0000313" key="7">
    <source>
        <dbReference type="Proteomes" id="UP001174932"/>
    </source>
</evidence>
<evidence type="ECO:0000256" key="1">
    <source>
        <dbReference type="ARBA" id="ARBA00023015"/>
    </source>
</evidence>
<dbReference type="CDD" id="cd00038">
    <property type="entry name" value="CAP_ED"/>
    <property type="match status" value="1"/>
</dbReference>
<reference evidence="6" key="2">
    <citation type="submission" date="2023-07" db="EMBL/GenBank/DDBJ databases">
        <authorList>
            <person name="Shen H."/>
        </authorList>
    </citation>
    <scope>NUCLEOTIDE SEQUENCE</scope>
    <source>
        <strain evidence="6">TNR-22</strain>
    </source>
</reference>
<proteinExistence type="predicted"/>
<dbReference type="InterPro" id="IPR036390">
    <property type="entry name" value="WH_DNA-bd_sf"/>
</dbReference>
<dbReference type="Pfam" id="PF13545">
    <property type="entry name" value="HTH_Crp_2"/>
    <property type="match status" value="1"/>
</dbReference>
<sequence length="225" mass="25211">MSHSPFDNVSEEAKAILFSHSRRKQLAANTIVYFQDDPAHTLFIIDRGHVRLSHIMEDGSVALYAIIPQGASFGEVGAFDRLGYCDTASTIDAVELTAISLQWMDKEGAPYNELRTVIARMISKRYRSHMEFARALYLPTLTARLALSIIRLLDSLGNEIRYQNKMAPVLGPVVTQRDLGAMARGTRENVNKILRAWIADGLVVVEDRHIIVTNRTKLEAIAFNL</sequence>
<evidence type="ECO:0000259" key="4">
    <source>
        <dbReference type="PROSITE" id="PS50042"/>
    </source>
</evidence>
<gene>
    <name evidence="6" type="ORF">Q4481_21230</name>
</gene>
<accession>A0ABT8YSL1</accession>
<dbReference type="PANTHER" id="PTHR24567:SF77">
    <property type="entry name" value="NUCLEOSIDE-RESPONSIVE TRANSCRIPTIONAL ACTIVATOR OF NUCLEOSIDE UTILIZATION DEOR"/>
    <property type="match status" value="1"/>
</dbReference>
<dbReference type="InterPro" id="IPR000595">
    <property type="entry name" value="cNMP-bd_dom"/>
</dbReference>
<dbReference type="PROSITE" id="PS50042">
    <property type="entry name" value="CNMP_BINDING_3"/>
    <property type="match status" value="1"/>
</dbReference>
<dbReference type="InterPro" id="IPR014710">
    <property type="entry name" value="RmlC-like_jellyroll"/>
</dbReference>
<evidence type="ECO:0000259" key="5">
    <source>
        <dbReference type="PROSITE" id="PS51063"/>
    </source>
</evidence>
<comment type="caution">
    <text evidence="6">The sequence shown here is derived from an EMBL/GenBank/DDBJ whole genome shotgun (WGS) entry which is preliminary data.</text>
</comment>
<organism evidence="6 7">
    <name type="scientific">Rhizobium alvei</name>
    <dbReference type="NCBI Taxonomy" id="1132659"/>
    <lineage>
        <taxon>Bacteria</taxon>
        <taxon>Pseudomonadati</taxon>
        <taxon>Pseudomonadota</taxon>
        <taxon>Alphaproteobacteria</taxon>
        <taxon>Hyphomicrobiales</taxon>
        <taxon>Rhizobiaceae</taxon>
        <taxon>Rhizobium/Agrobacterium group</taxon>
        <taxon>Rhizobium</taxon>
    </lineage>
</organism>
<feature type="domain" description="HTH crp-type" evidence="5">
    <location>
        <begin position="139"/>
        <end position="216"/>
    </location>
</feature>
<name>A0ABT8YSL1_9HYPH</name>
<evidence type="ECO:0000256" key="2">
    <source>
        <dbReference type="ARBA" id="ARBA00023125"/>
    </source>
</evidence>
<protein>
    <submittedName>
        <fullName evidence="6">Crp/Fnr family transcriptional regulator</fullName>
    </submittedName>
</protein>
<dbReference type="Proteomes" id="UP001174932">
    <property type="component" value="Unassembled WGS sequence"/>
</dbReference>
<keyword evidence="1" id="KW-0805">Transcription regulation</keyword>
<evidence type="ECO:0000256" key="3">
    <source>
        <dbReference type="ARBA" id="ARBA00023163"/>
    </source>
</evidence>
<dbReference type="InterPro" id="IPR018490">
    <property type="entry name" value="cNMP-bd_dom_sf"/>
</dbReference>
<dbReference type="InterPro" id="IPR012318">
    <property type="entry name" value="HTH_CRP"/>
</dbReference>
<dbReference type="SUPFAM" id="SSF46785">
    <property type="entry name" value="Winged helix' DNA-binding domain"/>
    <property type="match status" value="1"/>
</dbReference>
<dbReference type="SUPFAM" id="SSF51206">
    <property type="entry name" value="cAMP-binding domain-like"/>
    <property type="match status" value="1"/>
</dbReference>
<dbReference type="RefSeq" id="WP_304378413.1">
    <property type="nucleotide sequence ID" value="NZ_JAUOZU010000018.1"/>
</dbReference>
<dbReference type="EMBL" id="JAUOZU010000018">
    <property type="protein sequence ID" value="MDO6966485.1"/>
    <property type="molecule type" value="Genomic_DNA"/>
</dbReference>
<dbReference type="SMART" id="SM00100">
    <property type="entry name" value="cNMP"/>
    <property type="match status" value="1"/>
</dbReference>
<reference evidence="6" key="1">
    <citation type="journal article" date="2015" name="Int. J. Syst. Evol. Microbiol.">
        <title>Rhizobium alvei sp. nov., isolated from a freshwater river.</title>
        <authorList>
            <person name="Sheu S.Y."/>
            <person name="Huang H.W."/>
            <person name="Young C.C."/>
            <person name="Chen W.M."/>
        </authorList>
    </citation>
    <scope>NUCLEOTIDE SEQUENCE</scope>
    <source>
        <strain evidence="6">TNR-22</strain>
    </source>
</reference>
<dbReference type="PANTHER" id="PTHR24567">
    <property type="entry name" value="CRP FAMILY TRANSCRIPTIONAL REGULATORY PROTEIN"/>
    <property type="match status" value="1"/>
</dbReference>
<keyword evidence="2" id="KW-0238">DNA-binding</keyword>
<dbReference type="InterPro" id="IPR050397">
    <property type="entry name" value="Env_Response_Regulators"/>
</dbReference>
<feature type="domain" description="Cyclic nucleotide-binding" evidence="4">
    <location>
        <begin position="5"/>
        <end position="107"/>
    </location>
</feature>
<keyword evidence="7" id="KW-1185">Reference proteome</keyword>
<keyword evidence="3" id="KW-0804">Transcription</keyword>